<dbReference type="PANTHER" id="PTHR38797:SF6">
    <property type="match status" value="1"/>
</dbReference>
<accession>A0A9P3PM90</accession>
<comment type="caution">
    <text evidence="1">The sequence shown here is derived from an EMBL/GenBank/DDBJ whole genome shotgun (WGS) entry which is preliminary data.</text>
</comment>
<reference evidence="1" key="1">
    <citation type="submission" date="2022-07" db="EMBL/GenBank/DDBJ databases">
        <title>The genome of Lyophyllum shimeji provides insight into the initial evolution of ectomycorrhizal fungal genome.</title>
        <authorList>
            <person name="Kobayashi Y."/>
            <person name="Shibata T."/>
            <person name="Hirakawa H."/>
            <person name="Shigenobu S."/>
            <person name="Nishiyama T."/>
            <person name="Yamada A."/>
            <person name="Hasebe M."/>
            <person name="Kawaguchi M."/>
        </authorList>
    </citation>
    <scope>NUCLEOTIDE SEQUENCE</scope>
    <source>
        <strain evidence="1">AT787</strain>
    </source>
</reference>
<keyword evidence="2" id="KW-1185">Reference proteome</keyword>
<dbReference type="EMBL" id="BRPK01000004">
    <property type="protein sequence ID" value="GLB38024.1"/>
    <property type="molecule type" value="Genomic_DNA"/>
</dbReference>
<dbReference type="AlphaFoldDB" id="A0A9P3PM90"/>
<dbReference type="OrthoDB" id="3350591at2759"/>
<proteinExistence type="predicted"/>
<dbReference type="InterPro" id="IPR053204">
    <property type="entry name" value="Oxopyrrolidines_Biosynth-assoc"/>
</dbReference>
<dbReference type="InterPro" id="IPR022085">
    <property type="entry name" value="OpdG"/>
</dbReference>
<name>A0A9P3PM90_LYOSH</name>
<dbReference type="Proteomes" id="UP001063166">
    <property type="component" value="Unassembled WGS sequence"/>
</dbReference>
<protein>
    <submittedName>
        <fullName evidence="1">Uncharacterized protein</fullName>
    </submittedName>
</protein>
<dbReference type="Pfam" id="PF12311">
    <property type="entry name" value="DUF3632"/>
    <property type="match status" value="1"/>
</dbReference>
<sequence length="296" mass="32746">MGRQDFIKQIENSEEFKILAKVANQADGATADDAVQQIAHMTMAALAARGPDVHGGVGLIDYNVSLALMELSQRLEPGKHRRLVEFVSILQKQTATDPSSGKPLKIQGDTLWTDLPSLGYTELETWYEYGGEYKDPCDPNMAPEQQQRWVNLNAFIAQLSQAADFHYTSPNVPLNAHPMDKSLRAIWTMAKALEDGERPPETLVDTAAMRAACVWFVHAADRLWANVQHGRTYVQSSGAGSGSAKYAGRGWNGFGRERWDVWKQGLQDARAACTDEGMKQLIGDALAHMKRVMADN</sequence>
<organism evidence="1 2">
    <name type="scientific">Lyophyllum shimeji</name>
    <name type="common">Hon-shimeji</name>
    <name type="synonym">Tricholoma shimeji</name>
    <dbReference type="NCBI Taxonomy" id="47721"/>
    <lineage>
        <taxon>Eukaryota</taxon>
        <taxon>Fungi</taxon>
        <taxon>Dikarya</taxon>
        <taxon>Basidiomycota</taxon>
        <taxon>Agaricomycotina</taxon>
        <taxon>Agaricomycetes</taxon>
        <taxon>Agaricomycetidae</taxon>
        <taxon>Agaricales</taxon>
        <taxon>Tricholomatineae</taxon>
        <taxon>Lyophyllaceae</taxon>
        <taxon>Lyophyllum</taxon>
    </lineage>
</organism>
<evidence type="ECO:0000313" key="2">
    <source>
        <dbReference type="Proteomes" id="UP001063166"/>
    </source>
</evidence>
<gene>
    <name evidence="1" type="ORF">LshimejAT787_0410750</name>
</gene>
<dbReference type="PANTHER" id="PTHR38797">
    <property type="entry name" value="NUCLEAR PORE COMPLEX PROTEIN NUP85-RELATED"/>
    <property type="match status" value="1"/>
</dbReference>
<evidence type="ECO:0000313" key="1">
    <source>
        <dbReference type="EMBL" id="GLB38024.1"/>
    </source>
</evidence>